<keyword evidence="3" id="KW-1185">Reference proteome</keyword>
<protein>
    <submittedName>
        <fullName evidence="2">Uncharacterized protein</fullName>
    </submittedName>
</protein>
<feature type="signal peptide" evidence="1">
    <location>
        <begin position="1"/>
        <end position="36"/>
    </location>
</feature>
<keyword evidence="1" id="KW-0732">Signal</keyword>
<comment type="caution">
    <text evidence="2">The sequence shown here is derived from an EMBL/GenBank/DDBJ whole genome shotgun (WGS) entry which is preliminary data.</text>
</comment>
<dbReference type="Proteomes" id="UP000634136">
    <property type="component" value="Unassembled WGS sequence"/>
</dbReference>
<evidence type="ECO:0000256" key="1">
    <source>
        <dbReference type="SAM" id="SignalP"/>
    </source>
</evidence>
<gene>
    <name evidence="2" type="ORF">G2W53_013148</name>
</gene>
<accession>A0A834U216</accession>
<proteinExistence type="predicted"/>
<reference evidence="2" key="1">
    <citation type="submission" date="2020-09" db="EMBL/GenBank/DDBJ databases">
        <title>Genome-Enabled Discovery of Anthraquinone Biosynthesis in Senna tora.</title>
        <authorList>
            <person name="Kang S.-H."/>
            <person name="Pandey R.P."/>
            <person name="Lee C.-M."/>
            <person name="Sim J.-S."/>
            <person name="Jeong J.-T."/>
            <person name="Choi B.-S."/>
            <person name="Jung M."/>
            <person name="Ginzburg D."/>
            <person name="Zhao K."/>
            <person name="Won S.Y."/>
            <person name="Oh T.-J."/>
            <person name="Yu Y."/>
            <person name="Kim N.-H."/>
            <person name="Lee O.R."/>
            <person name="Lee T.-H."/>
            <person name="Bashyal P."/>
            <person name="Kim T.-S."/>
            <person name="Lee W.-H."/>
            <person name="Kawkins C."/>
            <person name="Kim C.-K."/>
            <person name="Kim J.S."/>
            <person name="Ahn B.O."/>
            <person name="Rhee S.Y."/>
            <person name="Sohng J.K."/>
        </authorList>
    </citation>
    <scope>NUCLEOTIDE SEQUENCE</scope>
    <source>
        <tissue evidence="2">Leaf</tissue>
    </source>
</reference>
<sequence length="83" mass="9465">MRGPTRAMWRHLIRQPPHSHHCALFHVVLLTKLVFSILPLSLSSQSTGSVVNKRMKEVEILYAVHTYAVSFTQMEEAGFDFAL</sequence>
<organism evidence="2 3">
    <name type="scientific">Senna tora</name>
    <dbReference type="NCBI Taxonomy" id="362788"/>
    <lineage>
        <taxon>Eukaryota</taxon>
        <taxon>Viridiplantae</taxon>
        <taxon>Streptophyta</taxon>
        <taxon>Embryophyta</taxon>
        <taxon>Tracheophyta</taxon>
        <taxon>Spermatophyta</taxon>
        <taxon>Magnoliopsida</taxon>
        <taxon>eudicotyledons</taxon>
        <taxon>Gunneridae</taxon>
        <taxon>Pentapetalae</taxon>
        <taxon>rosids</taxon>
        <taxon>fabids</taxon>
        <taxon>Fabales</taxon>
        <taxon>Fabaceae</taxon>
        <taxon>Caesalpinioideae</taxon>
        <taxon>Cassia clade</taxon>
        <taxon>Senna</taxon>
    </lineage>
</organism>
<evidence type="ECO:0000313" key="2">
    <source>
        <dbReference type="EMBL" id="KAF7830815.1"/>
    </source>
</evidence>
<feature type="chain" id="PRO_5032293599" evidence="1">
    <location>
        <begin position="37"/>
        <end position="83"/>
    </location>
</feature>
<evidence type="ECO:0000313" key="3">
    <source>
        <dbReference type="Proteomes" id="UP000634136"/>
    </source>
</evidence>
<name>A0A834U216_9FABA</name>
<dbReference type="EMBL" id="JAAIUW010000005">
    <property type="protein sequence ID" value="KAF7830815.1"/>
    <property type="molecule type" value="Genomic_DNA"/>
</dbReference>
<dbReference type="AlphaFoldDB" id="A0A834U216"/>